<accession>A0ABW2CDS9</accession>
<reference evidence="3" key="1">
    <citation type="journal article" date="2019" name="Int. J. Syst. Evol. Microbiol.">
        <title>The Global Catalogue of Microorganisms (GCM) 10K type strain sequencing project: providing services to taxonomists for standard genome sequencing and annotation.</title>
        <authorList>
            <consortium name="The Broad Institute Genomics Platform"/>
            <consortium name="The Broad Institute Genome Sequencing Center for Infectious Disease"/>
            <person name="Wu L."/>
            <person name="Ma J."/>
        </authorList>
    </citation>
    <scope>NUCLEOTIDE SEQUENCE [LARGE SCALE GENOMIC DNA]</scope>
    <source>
        <strain evidence="3">JCM 3369</strain>
    </source>
</reference>
<gene>
    <name evidence="2" type="ORF">ACFQKB_05840</name>
</gene>
<dbReference type="PROSITE" id="PS50943">
    <property type="entry name" value="HTH_CROC1"/>
    <property type="match status" value="1"/>
</dbReference>
<dbReference type="Pfam" id="PF13560">
    <property type="entry name" value="HTH_31"/>
    <property type="match status" value="1"/>
</dbReference>
<protein>
    <submittedName>
        <fullName evidence="2">Helix-turn-helix domain-containing protein</fullName>
    </submittedName>
</protein>
<evidence type="ECO:0000313" key="3">
    <source>
        <dbReference type="Proteomes" id="UP001596380"/>
    </source>
</evidence>
<dbReference type="EMBL" id="JBHSXS010000002">
    <property type="protein sequence ID" value="MFC6879283.1"/>
    <property type="molecule type" value="Genomic_DNA"/>
</dbReference>
<dbReference type="Proteomes" id="UP001596380">
    <property type="component" value="Unassembled WGS sequence"/>
</dbReference>
<evidence type="ECO:0000313" key="2">
    <source>
        <dbReference type="EMBL" id="MFC6879283.1"/>
    </source>
</evidence>
<dbReference type="InterPro" id="IPR001387">
    <property type="entry name" value="Cro/C1-type_HTH"/>
</dbReference>
<dbReference type="RefSeq" id="WP_160823934.1">
    <property type="nucleotide sequence ID" value="NZ_JBHSXE010000001.1"/>
</dbReference>
<dbReference type="Gene3D" id="1.10.260.40">
    <property type="entry name" value="lambda repressor-like DNA-binding domains"/>
    <property type="match status" value="1"/>
</dbReference>
<dbReference type="InterPro" id="IPR010982">
    <property type="entry name" value="Lambda_DNA-bd_dom_sf"/>
</dbReference>
<comment type="caution">
    <text evidence="2">The sequence shown here is derived from an EMBL/GenBank/DDBJ whole genome shotgun (WGS) entry which is preliminary data.</text>
</comment>
<dbReference type="CDD" id="cd00093">
    <property type="entry name" value="HTH_XRE"/>
    <property type="match status" value="1"/>
</dbReference>
<keyword evidence="3" id="KW-1185">Reference proteome</keyword>
<organism evidence="2 3">
    <name type="scientific">Actinomadura yumaensis</name>
    <dbReference type="NCBI Taxonomy" id="111807"/>
    <lineage>
        <taxon>Bacteria</taxon>
        <taxon>Bacillati</taxon>
        <taxon>Actinomycetota</taxon>
        <taxon>Actinomycetes</taxon>
        <taxon>Streptosporangiales</taxon>
        <taxon>Thermomonosporaceae</taxon>
        <taxon>Actinomadura</taxon>
    </lineage>
</organism>
<proteinExistence type="predicted"/>
<feature type="domain" description="HTH cro/C1-type" evidence="1">
    <location>
        <begin position="14"/>
        <end position="68"/>
    </location>
</feature>
<evidence type="ECO:0000259" key="1">
    <source>
        <dbReference type="PROSITE" id="PS50943"/>
    </source>
</evidence>
<sequence>MATLRHRRRLGRELARLREARGLSQVGVAAALRWSRPTVGRIEAAQTERVQRAVVQLMDHYQVDGEERERLLQFAAGTPGRGWVGEL</sequence>
<name>A0ABW2CDS9_9ACTN</name>
<dbReference type="SUPFAM" id="SSF47413">
    <property type="entry name" value="lambda repressor-like DNA-binding domains"/>
    <property type="match status" value="1"/>
</dbReference>
<dbReference type="SMART" id="SM00530">
    <property type="entry name" value="HTH_XRE"/>
    <property type="match status" value="1"/>
</dbReference>